<dbReference type="GO" id="GO:0047559">
    <property type="term" value="F:3-dehydro-L-gulonate 2-dehydrogenase activity"/>
    <property type="evidence" value="ECO:0007669"/>
    <property type="project" value="UniProtKB-EC"/>
</dbReference>
<dbReference type="InterPro" id="IPR003767">
    <property type="entry name" value="Malate/L-lactate_DH-like"/>
</dbReference>
<dbReference type="EMBL" id="CP029803">
    <property type="protein sequence ID" value="AWT59276.1"/>
    <property type="molecule type" value="Genomic_DNA"/>
</dbReference>
<evidence type="ECO:0000313" key="4">
    <source>
        <dbReference type="Proteomes" id="UP000247465"/>
    </source>
</evidence>
<dbReference type="PANTHER" id="PTHR11091:SF0">
    <property type="entry name" value="MALATE DEHYDROGENASE"/>
    <property type="match status" value="1"/>
</dbReference>
<dbReference type="Gene3D" id="1.10.1530.10">
    <property type="match status" value="1"/>
</dbReference>
<organism evidence="3 4">
    <name type="scientific">Candidatus Moanibacter tarae</name>
    <dbReference type="NCBI Taxonomy" id="2200854"/>
    <lineage>
        <taxon>Bacteria</taxon>
        <taxon>Pseudomonadati</taxon>
        <taxon>Verrucomicrobiota</taxon>
        <taxon>Opitutia</taxon>
        <taxon>Puniceicoccales</taxon>
        <taxon>Puniceicoccales incertae sedis</taxon>
        <taxon>Candidatus Moanibacter</taxon>
    </lineage>
</organism>
<reference evidence="3 4" key="1">
    <citation type="submission" date="2018-06" db="EMBL/GenBank/DDBJ databases">
        <title>Draft Genome Sequence of a Novel Marine Bacterium Related to the Verrucomicrobia.</title>
        <authorList>
            <person name="Vosseberg J."/>
            <person name="Martijn J."/>
            <person name="Ettema T.J.G."/>
        </authorList>
    </citation>
    <scope>NUCLEOTIDE SEQUENCE [LARGE SCALE GENOMIC DNA]</scope>
    <source>
        <strain evidence="3">TARA_B100001123</strain>
    </source>
</reference>
<accession>A0A2Z4AEC1</accession>
<protein>
    <submittedName>
        <fullName evidence="3">2,3-diketo-L-gulonate reductase</fullName>
        <ecNumber evidence="3">1.1.1.130</ecNumber>
    </submittedName>
</protein>
<gene>
    <name evidence="3" type="primary">dlgD</name>
    <name evidence="3" type="ORF">DF168_00457</name>
</gene>
<dbReference type="InterPro" id="IPR043143">
    <property type="entry name" value="Mal/L-sulf/L-lact_DH-like_NADP"/>
</dbReference>
<dbReference type="SUPFAM" id="SSF89733">
    <property type="entry name" value="L-sulfolactate dehydrogenase-like"/>
    <property type="match status" value="1"/>
</dbReference>
<comment type="similarity">
    <text evidence="1">Belongs to the LDH2/MDH2 oxidoreductase family.</text>
</comment>
<keyword evidence="2 3" id="KW-0560">Oxidoreductase</keyword>
<dbReference type="AlphaFoldDB" id="A0A2Z4AEC1"/>
<dbReference type="InterPro" id="IPR036111">
    <property type="entry name" value="Mal/L-sulfo/L-lacto_DH-like_sf"/>
</dbReference>
<dbReference type="InterPro" id="IPR043144">
    <property type="entry name" value="Mal/L-sulf/L-lact_DH-like_ah"/>
</dbReference>
<evidence type="ECO:0000256" key="2">
    <source>
        <dbReference type="ARBA" id="ARBA00023002"/>
    </source>
</evidence>
<proteinExistence type="inferred from homology"/>
<evidence type="ECO:0000313" key="3">
    <source>
        <dbReference type="EMBL" id="AWT59276.1"/>
    </source>
</evidence>
<dbReference type="Gene3D" id="3.30.1370.60">
    <property type="entry name" value="Hypothetical oxidoreductase yiak, domain 2"/>
    <property type="match status" value="1"/>
</dbReference>
<sequence>MERFYVVPERKHNKLVESAYLNRGYSSEEAGHAVTLAAEAARHGIRTHNALKGLELDRKLGSGSKGCIPGAKIEKLPCAFEACEIWNSNRKLGQAVAAEAMDRCMRLADRYGIGMVNVDNTFHYLWGGGHVMRVAKAGYIGYTNCTASYAEVVPFQGKAATIGTNPHSWGLPTTNAIGYPIVIDWATSVIASGRVEVSRREGQTLPSEAAVDKDGNVTQDPNEVVSLMPFGAHKGYGLGLLNELLASLIGGYLPTIRNRWSEVGEKQTCNFHFQVIHPQALSSGAFAGGRTQSENVRMVIKDVLGHGNEHCLLPGQIEAMAAARSATNGGLLFSEAEIEAFAEIAESCGMERWHVGEFKRAE</sequence>
<dbReference type="KEGG" id="mtar:DF168_00457"/>
<name>A0A2Z4AEC1_9BACT</name>
<evidence type="ECO:0000256" key="1">
    <source>
        <dbReference type="ARBA" id="ARBA00006056"/>
    </source>
</evidence>
<dbReference type="Proteomes" id="UP000247465">
    <property type="component" value="Chromosome"/>
</dbReference>
<dbReference type="EC" id="1.1.1.130" evidence="3"/>
<dbReference type="Pfam" id="PF02615">
    <property type="entry name" value="Ldh_2"/>
    <property type="match status" value="1"/>
</dbReference>
<dbReference type="PANTHER" id="PTHR11091">
    <property type="entry name" value="OXIDOREDUCTASE-RELATED"/>
    <property type="match status" value="1"/>
</dbReference>